<protein>
    <submittedName>
        <fullName evidence="6">Putative HTH-type transcriptional regulator YxaF</fullName>
    </submittedName>
</protein>
<dbReference type="AlphaFoldDB" id="A0A0M6Y030"/>
<name>A0A0M6Y030_9HYPH</name>
<sequence length="211" mass="23085">MTEKPQKTKRPDARIKLLDSALRVIRMKGYTATTVDDLCREAGVTKGAFFHHFRSKDDLAVAAADYWSETTGALFEKAAYHDPEDPLDRVLGYLDFRKALVQGDVTEFTCLVGTMVQEVYDTNPSIRDACNRSITGHTATLVSDIAEAAEDRGVEIPGGAESLALHTQVVIQGAFVLAKAGNAPSIATDSIDHLKRYVELLFGRSRNGRAL</sequence>
<dbReference type="OrthoDB" id="9811084at2"/>
<dbReference type="STRING" id="187304.B0E33_25000"/>
<dbReference type="InterPro" id="IPR023772">
    <property type="entry name" value="DNA-bd_HTH_TetR-type_CS"/>
</dbReference>
<dbReference type="PROSITE" id="PS01081">
    <property type="entry name" value="HTH_TETR_1"/>
    <property type="match status" value="1"/>
</dbReference>
<evidence type="ECO:0000313" key="7">
    <source>
        <dbReference type="Proteomes" id="UP000048926"/>
    </source>
</evidence>
<dbReference type="Gene3D" id="1.10.357.10">
    <property type="entry name" value="Tetracycline Repressor, domain 2"/>
    <property type="match status" value="1"/>
</dbReference>
<dbReference type="Pfam" id="PF00440">
    <property type="entry name" value="TetR_N"/>
    <property type="match status" value="1"/>
</dbReference>
<evidence type="ECO:0000256" key="3">
    <source>
        <dbReference type="ARBA" id="ARBA00023163"/>
    </source>
</evidence>
<evidence type="ECO:0000313" key="6">
    <source>
        <dbReference type="EMBL" id="CTQ42596.1"/>
    </source>
</evidence>
<dbReference type="PANTHER" id="PTHR47506">
    <property type="entry name" value="TRANSCRIPTIONAL REGULATORY PROTEIN"/>
    <property type="match status" value="1"/>
</dbReference>
<dbReference type="EMBL" id="CXST01000001">
    <property type="protein sequence ID" value="CTQ42596.1"/>
    <property type="molecule type" value="Genomic_DNA"/>
</dbReference>
<evidence type="ECO:0000256" key="2">
    <source>
        <dbReference type="ARBA" id="ARBA00023125"/>
    </source>
</evidence>
<dbReference type="PANTHER" id="PTHR47506:SF3">
    <property type="entry name" value="HTH-TYPE TRANSCRIPTIONAL REGULATOR LMRA"/>
    <property type="match status" value="1"/>
</dbReference>
<dbReference type="Proteomes" id="UP000048926">
    <property type="component" value="Unassembled WGS sequence"/>
</dbReference>
<reference evidence="7" key="1">
    <citation type="submission" date="2015-07" db="EMBL/GenBank/DDBJ databases">
        <authorList>
            <person name="Rodrigo-Torres Lidia"/>
            <person name="Arahal R.David."/>
        </authorList>
    </citation>
    <scope>NUCLEOTIDE SEQUENCE [LARGE SCALE GENOMIC DNA]</scope>
    <source>
        <strain evidence="7">CECT 4801</strain>
    </source>
</reference>
<dbReference type="InterPro" id="IPR009057">
    <property type="entry name" value="Homeodomain-like_sf"/>
</dbReference>
<dbReference type="InterPro" id="IPR001647">
    <property type="entry name" value="HTH_TetR"/>
</dbReference>
<evidence type="ECO:0000256" key="1">
    <source>
        <dbReference type="ARBA" id="ARBA00023015"/>
    </source>
</evidence>
<feature type="domain" description="HTH tetR-type" evidence="5">
    <location>
        <begin position="11"/>
        <end position="71"/>
    </location>
</feature>
<dbReference type="GO" id="GO:0003677">
    <property type="term" value="F:DNA binding"/>
    <property type="evidence" value="ECO:0007669"/>
    <property type="project" value="UniProtKB-UniRule"/>
</dbReference>
<evidence type="ECO:0000259" key="5">
    <source>
        <dbReference type="PROSITE" id="PS50977"/>
    </source>
</evidence>
<evidence type="ECO:0000256" key="4">
    <source>
        <dbReference type="PROSITE-ProRule" id="PRU00335"/>
    </source>
</evidence>
<dbReference type="PRINTS" id="PR00455">
    <property type="entry name" value="HTHTETR"/>
</dbReference>
<dbReference type="InterPro" id="IPR036271">
    <property type="entry name" value="Tet_transcr_reg_TetR-rel_C_sf"/>
</dbReference>
<dbReference type="PROSITE" id="PS50977">
    <property type="entry name" value="HTH_TETR_2"/>
    <property type="match status" value="1"/>
</dbReference>
<organism evidence="6 7">
    <name type="scientific">Roseibium aggregatum</name>
    <dbReference type="NCBI Taxonomy" id="187304"/>
    <lineage>
        <taxon>Bacteria</taxon>
        <taxon>Pseudomonadati</taxon>
        <taxon>Pseudomonadota</taxon>
        <taxon>Alphaproteobacteria</taxon>
        <taxon>Hyphomicrobiales</taxon>
        <taxon>Stappiaceae</taxon>
        <taxon>Roseibium</taxon>
    </lineage>
</organism>
<keyword evidence="3" id="KW-0804">Transcription</keyword>
<dbReference type="SUPFAM" id="SSF46689">
    <property type="entry name" value="Homeodomain-like"/>
    <property type="match status" value="1"/>
</dbReference>
<dbReference type="RefSeq" id="WP_055654637.1">
    <property type="nucleotide sequence ID" value="NZ_CXST01000001.1"/>
</dbReference>
<keyword evidence="2 4" id="KW-0238">DNA-binding</keyword>
<keyword evidence="1" id="KW-0805">Transcription regulation</keyword>
<gene>
    <name evidence="6" type="primary">yxaF</name>
    <name evidence="6" type="ORF">LAL4801_01027</name>
</gene>
<accession>A0A0M6Y030</accession>
<proteinExistence type="predicted"/>
<keyword evidence="7" id="KW-1185">Reference proteome</keyword>
<dbReference type="SUPFAM" id="SSF48498">
    <property type="entry name" value="Tetracyclin repressor-like, C-terminal domain"/>
    <property type="match status" value="1"/>
</dbReference>
<feature type="DNA-binding region" description="H-T-H motif" evidence="4">
    <location>
        <begin position="34"/>
        <end position="53"/>
    </location>
</feature>